<sequence>MPTDTVQMARRDGVELVRTGTWQISTGTWRASRQDIAAAVAALSCPAIGKPIIKIGHTDKRFTPGDGEPAIGWYENLRTADGGHTLVGDQVAPSWLTGVQAAAWPNRSVEGTYNYRCGIGHTHPFVLTAVALLGVTPPGVSTLSSLNDVKALYGVAAAHRDPAAGEVRIVASVRAAADDDPPAHTGAMVALIPTAEDAARLAVDGGEPADELHVTLAYLGDAVDLTPAARQDIIAAVAGAVDGMPTANADGFSLALFNPGSSEREPCTVLGMSGADLEVVHRLVADALAGLDLPDQHAPWNAHLTLTYTADPTQLAALYDRTGPVVFDRVRIAFAGERLDIPLLTEPEPLPADYGDTTGDPVMAAADENQLKRFWLGKGLARWTTWTDLYKHLRHHVSPERAKRIAAAWFHDRYGYWPGDRRNRGVHASDGRNGELMPNPTPGLVERIHEAWNASKPPEQQWVVEAAEDEVIVMDNTDRSLVRVPVSVDGDSIRFGAPERVRPAYVPADEPVAAARMVFASRDESRPAPQPADTPAGPDTVTPPAEPAPDITPPEIVPAPELPAAEPEPAPFTEPKEGEDPVSTLSTDVRSRLGLAEDADDNAVMAALDALHTQATAQPDTEQVAASAKAENDELRKEVNVLASQVQTMSAKLAAAEAEKTATVKASVLDEAQRLGKFTPADREKWEKDYDDAPGVVTRVLASIAAGTAVPVAMSGYTGSADTTVDLDAEWERQMAALDGPTATTGGN</sequence>
<evidence type="ECO:0000256" key="1">
    <source>
        <dbReference type="SAM" id="Coils"/>
    </source>
</evidence>
<keyword evidence="3" id="KW-0436">Ligase</keyword>
<evidence type="ECO:0000256" key="2">
    <source>
        <dbReference type="SAM" id="MobiDB-lite"/>
    </source>
</evidence>
<dbReference type="InterPro" id="IPR009097">
    <property type="entry name" value="Cyclic_Pdiesterase"/>
</dbReference>
<dbReference type="InterPro" id="IPR012106">
    <property type="entry name" value="Phage_Mu_Gp1"/>
</dbReference>
<accession>A0A1C5ACH2</accession>
<keyword evidence="4" id="KW-1185">Reference proteome</keyword>
<feature type="region of interest" description="Disordered" evidence="2">
    <location>
        <begin position="521"/>
        <end position="586"/>
    </location>
</feature>
<feature type="compositionally biased region" description="Pro residues" evidence="2">
    <location>
        <begin position="544"/>
        <end position="572"/>
    </location>
</feature>
<dbReference type="AlphaFoldDB" id="A0A1C5ACH2"/>
<evidence type="ECO:0000313" key="4">
    <source>
        <dbReference type="Proteomes" id="UP000183585"/>
    </source>
</evidence>
<dbReference type="EMBL" id="FMCT01000012">
    <property type="protein sequence ID" value="SCF42771.1"/>
    <property type="molecule type" value="Genomic_DNA"/>
</dbReference>
<dbReference type="Pfam" id="PF10123">
    <property type="entry name" value="Mu-like_Pro"/>
    <property type="match status" value="1"/>
</dbReference>
<keyword evidence="1" id="KW-0175">Coiled coil</keyword>
<dbReference type="GO" id="GO:0016874">
    <property type="term" value="F:ligase activity"/>
    <property type="evidence" value="ECO:0007669"/>
    <property type="project" value="UniProtKB-KW"/>
</dbReference>
<dbReference type="Gene3D" id="3.90.1140.10">
    <property type="entry name" value="Cyclic phosphodiesterase"/>
    <property type="match status" value="1"/>
</dbReference>
<dbReference type="SUPFAM" id="SSF55144">
    <property type="entry name" value="LigT-like"/>
    <property type="match status" value="1"/>
</dbReference>
<reference evidence="4" key="1">
    <citation type="submission" date="2016-06" db="EMBL/GenBank/DDBJ databases">
        <authorList>
            <person name="Varghese N."/>
            <person name="Submissions Spin"/>
        </authorList>
    </citation>
    <scope>NUCLEOTIDE SEQUENCE [LARGE SCALE GENOMIC DNA]</scope>
    <source>
        <strain evidence="4">DSM 43168</strain>
    </source>
</reference>
<evidence type="ECO:0000313" key="3">
    <source>
        <dbReference type="EMBL" id="SCF42771.1"/>
    </source>
</evidence>
<dbReference type="RefSeq" id="WP_256095798.1">
    <property type="nucleotide sequence ID" value="NZ_FMCT01000012.1"/>
</dbReference>
<feature type="coiled-coil region" evidence="1">
    <location>
        <begin position="625"/>
        <end position="659"/>
    </location>
</feature>
<name>A0A1C5ACH2_9ACTN</name>
<dbReference type="Proteomes" id="UP000183585">
    <property type="component" value="Unassembled WGS sequence"/>
</dbReference>
<dbReference type="Pfam" id="PF13563">
    <property type="entry name" value="2_5_RNA_ligase2"/>
    <property type="match status" value="1"/>
</dbReference>
<protein>
    <submittedName>
        <fullName evidence="3">2'-5' RNA ligase</fullName>
    </submittedName>
</protein>
<organism evidence="3 4">
    <name type="scientific">Micromonospora carbonacea</name>
    <dbReference type="NCBI Taxonomy" id="47853"/>
    <lineage>
        <taxon>Bacteria</taxon>
        <taxon>Bacillati</taxon>
        <taxon>Actinomycetota</taxon>
        <taxon>Actinomycetes</taxon>
        <taxon>Micromonosporales</taxon>
        <taxon>Micromonosporaceae</taxon>
        <taxon>Micromonospora</taxon>
    </lineage>
</organism>
<gene>
    <name evidence="3" type="ORF">GA0070563_112128</name>
</gene>
<proteinExistence type="predicted"/>